<organism evidence="6 7">
    <name type="scientific">Iodidimonas gelatinilytica</name>
    <dbReference type="NCBI Taxonomy" id="1236966"/>
    <lineage>
        <taxon>Bacteria</taxon>
        <taxon>Pseudomonadati</taxon>
        <taxon>Pseudomonadota</taxon>
        <taxon>Alphaproteobacteria</taxon>
        <taxon>Iodidimonadales</taxon>
        <taxon>Iodidimonadaceae</taxon>
        <taxon>Iodidimonas</taxon>
    </lineage>
</organism>
<gene>
    <name evidence="6" type="ORF">JCM17844_09920</name>
</gene>
<name>A0A5A7MQW9_9PROT</name>
<dbReference type="SUPFAM" id="SSF55874">
    <property type="entry name" value="ATPase domain of HSP90 chaperone/DNA topoisomerase II/histidine kinase"/>
    <property type="match status" value="1"/>
</dbReference>
<dbReference type="GO" id="GO:0009927">
    <property type="term" value="F:histidine phosphotransfer kinase activity"/>
    <property type="evidence" value="ECO:0007669"/>
    <property type="project" value="TreeGrafter"/>
</dbReference>
<keyword evidence="3" id="KW-0808">Transferase</keyword>
<dbReference type="SMART" id="SM00387">
    <property type="entry name" value="HATPase_c"/>
    <property type="match status" value="1"/>
</dbReference>
<dbReference type="InterPro" id="IPR005467">
    <property type="entry name" value="His_kinase_dom"/>
</dbReference>
<dbReference type="Pfam" id="PF02518">
    <property type="entry name" value="HATPase_c"/>
    <property type="match status" value="1"/>
</dbReference>
<dbReference type="EMBL" id="BKCL01000002">
    <property type="protein sequence ID" value="GEQ97355.1"/>
    <property type="molecule type" value="Genomic_DNA"/>
</dbReference>
<reference evidence="6 7" key="1">
    <citation type="submission" date="2019-09" db="EMBL/GenBank/DDBJ databases">
        <title>NBRP : Genome information of microbial organism related human and environment.</title>
        <authorList>
            <person name="Hattori M."/>
            <person name="Oshima K."/>
            <person name="Inaba H."/>
            <person name="Suda W."/>
            <person name="Sakamoto M."/>
            <person name="Iino T."/>
            <person name="Kitahara M."/>
            <person name="Oshida Y."/>
            <person name="Iida T."/>
            <person name="Kudo T."/>
            <person name="Itoh T."/>
            <person name="Ohkuma M."/>
        </authorList>
    </citation>
    <scope>NUCLEOTIDE SEQUENCE [LARGE SCALE GENOMIC DNA]</scope>
    <source>
        <strain evidence="6 7">Hi-2</strain>
    </source>
</reference>
<dbReference type="PRINTS" id="PR00344">
    <property type="entry name" value="BCTRLSENSOR"/>
</dbReference>
<dbReference type="PANTHER" id="PTHR43047:SF72">
    <property type="entry name" value="OSMOSENSING HISTIDINE PROTEIN KINASE SLN1"/>
    <property type="match status" value="1"/>
</dbReference>
<feature type="domain" description="Histidine kinase" evidence="5">
    <location>
        <begin position="1"/>
        <end position="163"/>
    </location>
</feature>
<comment type="catalytic activity">
    <reaction evidence="1">
        <text>ATP + protein L-histidine = ADP + protein N-phospho-L-histidine.</text>
        <dbReference type="EC" id="2.7.13.3"/>
    </reaction>
</comment>
<evidence type="ECO:0000313" key="6">
    <source>
        <dbReference type="EMBL" id="GEQ97355.1"/>
    </source>
</evidence>
<dbReference type="InterPro" id="IPR036890">
    <property type="entry name" value="HATPase_C_sf"/>
</dbReference>
<dbReference type="GO" id="GO:0005886">
    <property type="term" value="C:plasma membrane"/>
    <property type="evidence" value="ECO:0007669"/>
    <property type="project" value="TreeGrafter"/>
</dbReference>
<dbReference type="PROSITE" id="PS50109">
    <property type="entry name" value="HIS_KIN"/>
    <property type="match status" value="1"/>
</dbReference>
<accession>A0A5A7MQW9</accession>
<dbReference type="InterPro" id="IPR004358">
    <property type="entry name" value="Sig_transdc_His_kin-like_C"/>
</dbReference>
<evidence type="ECO:0000256" key="3">
    <source>
        <dbReference type="ARBA" id="ARBA00022679"/>
    </source>
</evidence>
<evidence type="ECO:0000256" key="4">
    <source>
        <dbReference type="ARBA" id="ARBA00022777"/>
    </source>
</evidence>
<dbReference type="RefSeq" id="WP_210431353.1">
    <property type="nucleotide sequence ID" value="NZ_BKCL01000002.1"/>
</dbReference>
<sequence length="166" mass="18162">MEAGRLEIYPSEVDVSELVAQCIRLIRELAHQAGLRLVSRIEPDEFSLFVDRRLFKQILLNLLSNAVKFTEQGGHIAINALALPDGGCKLIVTDTGVGMSKEEIERAMTPFGQVDGVMTRRHQGTGLGLPLIAAFVDVHEGTLHIDSEKNVGTTVTIVLPDQMSKD</sequence>
<evidence type="ECO:0000256" key="1">
    <source>
        <dbReference type="ARBA" id="ARBA00000085"/>
    </source>
</evidence>
<protein>
    <recommendedName>
        <fullName evidence="2">histidine kinase</fullName>
        <ecNumber evidence="2">2.7.13.3</ecNumber>
    </recommendedName>
</protein>
<dbReference type="GO" id="GO:0000155">
    <property type="term" value="F:phosphorelay sensor kinase activity"/>
    <property type="evidence" value="ECO:0007669"/>
    <property type="project" value="TreeGrafter"/>
</dbReference>
<evidence type="ECO:0000256" key="2">
    <source>
        <dbReference type="ARBA" id="ARBA00012438"/>
    </source>
</evidence>
<dbReference type="Gene3D" id="3.30.565.10">
    <property type="entry name" value="Histidine kinase-like ATPase, C-terminal domain"/>
    <property type="match status" value="1"/>
</dbReference>
<comment type="caution">
    <text evidence="6">The sequence shown here is derived from an EMBL/GenBank/DDBJ whole genome shotgun (WGS) entry which is preliminary data.</text>
</comment>
<evidence type="ECO:0000313" key="7">
    <source>
        <dbReference type="Proteomes" id="UP000322084"/>
    </source>
</evidence>
<keyword evidence="4" id="KW-0418">Kinase</keyword>
<dbReference type="InterPro" id="IPR003594">
    <property type="entry name" value="HATPase_dom"/>
</dbReference>
<dbReference type="Proteomes" id="UP000322084">
    <property type="component" value="Unassembled WGS sequence"/>
</dbReference>
<dbReference type="PANTHER" id="PTHR43047">
    <property type="entry name" value="TWO-COMPONENT HISTIDINE PROTEIN KINASE"/>
    <property type="match status" value="1"/>
</dbReference>
<dbReference type="EC" id="2.7.13.3" evidence="2"/>
<dbReference type="AlphaFoldDB" id="A0A5A7MQW9"/>
<evidence type="ECO:0000259" key="5">
    <source>
        <dbReference type="PROSITE" id="PS50109"/>
    </source>
</evidence>
<proteinExistence type="predicted"/>